<evidence type="ECO:0000313" key="1">
    <source>
        <dbReference type="EMBL" id="CAI9931578.1"/>
    </source>
</evidence>
<accession>A0AA86P645</accession>
<gene>
    <name evidence="1" type="ORF">HINF_LOCUS19223</name>
    <name evidence="2" type="ORF">HINF_LOCUS37770</name>
</gene>
<comment type="caution">
    <text evidence="1">The sequence shown here is derived from an EMBL/GenBank/DDBJ whole genome shotgun (WGS) entry which is preliminary data.</text>
</comment>
<dbReference type="Proteomes" id="UP001642409">
    <property type="component" value="Unassembled WGS sequence"/>
</dbReference>
<keyword evidence="3" id="KW-1185">Reference proteome</keyword>
<dbReference type="AlphaFoldDB" id="A0AA86P645"/>
<dbReference type="EMBL" id="CAXDID020000142">
    <property type="protein sequence ID" value="CAL6039265.1"/>
    <property type="molecule type" value="Genomic_DNA"/>
</dbReference>
<evidence type="ECO:0000313" key="3">
    <source>
        <dbReference type="Proteomes" id="UP001642409"/>
    </source>
</evidence>
<protein>
    <submittedName>
        <fullName evidence="2">Hypothetical_protein</fullName>
    </submittedName>
</protein>
<organism evidence="1">
    <name type="scientific">Hexamita inflata</name>
    <dbReference type="NCBI Taxonomy" id="28002"/>
    <lineage>
        <taxon>Eukaryota</taxon>
        <taxon>Metamonada</taxon>
        <taxon>Diplomonadida</taxon>
        <taxon>Hexamitidae</taxon>
        <taxon>Hexamitinae</taxon>
        <taxon>Hexamita</taxon>
    </lineage>
</organism>
<dbReference type="EMBL" id="CATOUU010000495">
    <property type="protein sequence ID" value="CAI9931578.1"/>
    <property type="molecule type" value="Genomic_DNA"/>
</dbReference>
<reference evidence="1" key="1">
    <citation type="submission" date="2023-06" db="EMBL/GenBank/DDBJ databases">
        <authorList>
            <person name="Kurt Z."/>
        </authorList>
    </citation>
    <scope>NUCLEOTIDE SEQUENCE</scope>
</reference>
<proteinExistence type="predicted"/>
<name>A0AA86P645_9EUKA</name>
<evidence type="ECO:0000313" key="2">
    <source>
        <dbReference type="EMBL" id="CAL6039265.1"/>
    </source>
</evidence>
<sequence>MHVRIKIISSFRKVEKWNGVFRYLQSNYNTVLLIKKAVENLHQKNIVALKVILKSLLQKSGSVSAFTLIAPLNSAFTNEVLIQDLNIDDQIVSLTTYPRQLSSINSANVELIQSHFEISEFTPYKTLTGIMYYSTVIGQNGKCTQIQNSCGERFKSEEIIKFKILFSIFSLKLWGQFSLLRHNQLTFFFFANSAPNFVEVLYIIHTNKFKKHVKWGQQKSYM</sequence>
<reference evidence="2 3" key="2">
    <citation type="submission" date="2024-07" db="EMBL/GenBank/DDBJ databases">
        <authorList>
            <person name="Akdeniz Z."/>
        </authorList>
    </citation>
    <scope>NUCLEOTIDE SEQUENCE [LARGE SCALE GENOMIC DNA]</scope>
</reference>